<sequence>MPILLFLIDTSASMNQRSHLGTTYLDTAKGAVETFMKLRARDPASRGDRYMLVTFEEPPYAIKAGWKENHATFMNELKNLQAEGLTTLGQSLRTAFDLLNLNRLVTGIDNYGQPVKGVTMAAALARLGLRSVKQVWVQFCPFEKNVESTRTFLQAVSSEKVRCTNLNCSVIADVRHDGSELCVDVLFGDGHRLIMRGAHLTAQEMLTAFASHIQARGAAASGDKPSASNRVLTAQKRPVNRF</sequence>
<reference evidence="1" key="2">
    <citation type="submission" date="2025-08" db="UniProtKB">
        <authorList>
            <consortium name="Ensembl"/>
        </authorList>
    </citation>
    <scope>IDENTIFICATION</scope>
</reference>
<accession>A0AC11ASE7</accession>
<dbReference type="Ensembl" id="ENSOART00020004805.2">
    <property type="protein sequence ID" value="ENSOARP00020003951.2"/>
    <property type="gene ID" value="ENSOARG00020034056.1"/>
</dbReference>
<proteinExistence type="predicted"/>
<protein>
    <submittedName>
        <fullName evidence="1">Uncharacterized protein</fullName>
    </submittedName>
</protein>
<evidence type="ECO:0000313" key="1">
    <source>
        <dbReference type="Ensembl" id="ENSOARP00020003951.2"/>
    </source>
</evidence>
<reference evidence="1" key="1">
    <citation type="submission" date="2020-11" db="EMBL/GenBank/DDBJ databases">
        <authorList>
            <person name="Davenport K.M."/>
            <person name="Bickhart D.M."/>
            <person name="Smith T.P.L."/>
            <person name="Murdoch B.M."/>
            <person name="Rosen B.D."/>
        </authorList>
    </citation>
    <scope>NUCLEOTIDE SEQUENCE [LARGE SCALE GENOMIC DNA]</scope>
    <source>
        <strain evidence="1">OAR_USU_Benz2616</strain>
    </source>
</reference>
<name>A0AC11ASE7_SHEEP</name>
<reference evidence="1" key="3">
    <citation type="submission" date="2025-09" db="UniProtKB">
        <authorList>
            <consortium name="Ensembl"/>
        </authorList>
    </citation>
    <scope>IDENTIFICATION</scope>
</reference>
<organism evidence="1">
    <name type="scientific">Ovis aries</name>
    <name type="common">Sheep</name>
    <dbReference type="NCBI Taxonomy" id="9940"/>
    <lineage>
        <taxon>Eukaryota</taxon>
        <taxon>Metazoa</taxon>
        <taxon>Chordata</taxon>
        <taxon>Craniata</taxon>
        <taxon>Vertebrata</taxon>
        <taxon>Euteleostomi</taxon>
        <taxon>Mammalia</taxon>
        <taxon>Eutheria</taxon>
        <taxon>Laurasiatheria</taxon>
        <taxon>Artiodactyla</taxon>
        <taxon>Ruminantia</taxon>
        <taxon>Pecora</taxon>
        <taxon>Bovidae</taxon>
        <taxon>Caprinae</taxon>
        <taxon>Ovis</taxon>
    </lineage>
</organism>